<dbReference type="PANTHER" id="PTHR34315">
    <property type="match status" value="1"/>
</dbReference>
<evidence type="ECO:0000313" key="2">
    <source>
        <dbReference type="EMBL" id="KIM74252.1"/>
    </source>
</evidence>
<dbReference type="InterPro" id="IPR015889">
    <property type="entry name" value="Intradiol_dOase_core"/>
</dbReference>
<dbReference type="GO" id="GO:0005506">
    <property type="term" value="F:iron ion binding"/>
    <property type="evidence" value="ECO:0007669"/>
    <property type="project" value="InterPro"/>
</dbReference>
<dbReference type="InParanoid" id="A0A0C3BA94"/>
<keyword evidence="1" id="KW-0732">Signal</keyword>
<dbReference type="HOGENOM" id="CLU_027719_1_0_1"/>
<dbReference type="EMBL" id="KN833064">
    <property type="protein sequence ID" value="KIM74252.1"/>
    <property type="molecule type" value="Genomic_DNA"/>
</dbReference>
<keyword evidence="3" id="KW-1185">Reference proteome</keyword>
<feature type="chain" id="PRO_5002161626" description="Intradiol ring-cleavage dioxygenases domain-containing protein" evidence="1">
    <location>
        <begin position="19"/>
        <end position="352"/>
    </location>
</feature>
<accession>A0A0C3BA94</accession>
<dbReference type="STRING" id="765440.A0A0C3BA94"/>
<name>A0A0C3BA94_PILCF</name>
<dbReference type="Proteomes" id="UP000054166">
    <property type="component" value="Unassembled WGS sequence"/>
</dbReference>
<protein>
    <recommendedName>
        <fullName evidence="4">Intradiol ring-cleavage dioxygenases domain-containing protein</fullName>
    </recommendedName>
</protein>
<organism evidence="2 3">
    <name type="scientific">Piloderma croceum (strain F 1598)</name>
    <dbReference type="NCBI Taxonomy" id="765440"/>
    <lineage>
        <taxon>Eukaryota</taxon>
        <taxon>Fungi</taxon>
        <taxon>Dikarya</taxon>
        <taxon>Basidiomycota</taxon>
        <taxon>Agaricomycotina</taxon>
        <taxon>Agaricomycetes</taxon>
        <taxon>Agaricomycetidae</taxon>
        <taxon>Atheliales</taxon>
        <taxon>Atheliaceae</taxon>
        <taxon>Piloderma</taxon>
    </lineage>
</organism>
<dbReference type="Gene3D" id="2.60.130.10">
    <property type="entry name" value="Aromatic compound dioxygenase"/>
    <property type="match status" value="1"/>
</dbReference>
<dbReference type="OrthoDB" id="121380at2759"/>
<evidence type="ECO:0000313" key="3">
    <source>
        <dbReference type="Proteomes" id="UP000054166"/>
    </source>
</evidence>
<dbReference type="SUPFAM" id="SSF49482">
    <property type="entry name" value="Aromatic compound dioxygenase"/>
    <property type="match status" value="1"/>
</dbReference>
<proteinExistence type="predicted"/>
<feature type="signal peptide" evidence="1">
    <location>
        <begin position="1"/>
        <end position="18"/>
    </location>
</feature>
<evidence type="ECO:0008006" key="4">
    <source>
        <dbReference type="Google" id="ProtNLM"/>
    </source>
</evidence>
<sequence>MKSILVLASLAIPLFVVAHREPTTPEEIEVQRSLQAAAYYCAPAVEQFTAQRKRSWAQSVLSGRPALTGYEDLFDPTVYHDLAASEQGAGGQKLLSCVEESSTEIRNNTCVLAPEVTEGPYYHNFGHPIRQNIAELQSGLLLLLDIGVIDIETCKPLPNVLIDIWHANATGYYAGHPHPAPHLVDEKPATEGRRKGLRTGYPRTVDEEKWLRGAWPTNEKGVAQFSTIFPGYYTGRALHVHVKVFPDWQVLPNNTFRGGSLAHVGQFFFDDELEAAIDEMWPYVNNPIRNTLGRTRNWDDSLNIFNDSHGPEGDYNPIFKVDKLGAIIDHGLNAFITMGINRSASYDNFWKG</sequence>
<dbReference type="PANTHER" id="PTHR34315:SF4">
    <property type="entry name" value="INTRADIOL RING-CLEAVAGE DIOXYGENASES DOMAIN-CONTAINING PROTEIN"/>
    <property type="match status" value="1"/>
</dbReference>
<dbReference type="AlphaFoldDB" id="A0A0C3BA94"/>
<dbReference type="CDD" id="cd03457">
    <property type="entry name" value="intradiol_dioxygenase_like"/>
    <property type="match status" value="1"/>
</dbReference>
<gene>
    <name evidence="2" type="ORF">PILCRDRAFT_92696</name>
</gene>
<reference evidence="3" key="2">
    <citation type="submission" date="2015-01" db="EMBL/GenBank/DDBJ databases">
        <title>Evolutionary Origins and Diversification of the Mycorrhizal Mutualists.</title>
        <authorList>
            <consortium name="DOE Joint Genome Institute"/>
            <consortium name="Mycorrhizal Genomics Consortium"/>
            <person name="Kohler A."/>
            <person name="Kuo A."/>
            <person name="Nagy L.G."/>
            <person name="Floudas D."/>
            <person name="Copeland A."/>
            <person name="Barry K.W."/>
            <person name="Cichocki N."/>
            <person name="Veneault-Fourrey C."/>
            <person name="LaButti K."/>
            <person name="Lindquist E.A."/>
            <person name="Lipzen A."/>
            <person name="Lundell T."/>
            <person name="Morin E."/>
            <person name="Murat C."/>
            <person name="Riley R."/>
            <person name="Ohm R."/>
            <person name="Sun H."/>
            <person name="Tunlid A."/>
            <person name="Henrissat B."/>
            <person name="Grigoriev I.V."/>
            <person name="Hibbett D.S."/>
            <person name="Martin F."/>
        </authorList>
    </citation>
    <scope>NUCLEOTIDE SEQUENCE [LARGE SCALE GENOMIC DNA]</scope>
    <source>
        <strain evidence="3">F 1598</strain>
    </source>
</reference>
<evidence type="ECO:0000256" key="1">
    <source>
        <dbReference type="SAM" id="SignalP"/>
    </source>
</evidence>
<reference evidence="2 3" key="1">
    <citation type="submission" date="2014-04" db="EMBL/GenBank/DDBJ databases">
        <authorList>
            <consortium name="DOE Joint Genome Institute"/>
            <person name="Kuo A."/>
            <person name="Tarkka M."/>
            <person name="Buscot F."/>
            <person name="Kohler A."/>
            <person name="Nagy L.G."/>
            <person name="Floudas D."/>
            <person name="Copeland A."/>
            <person name="Barry K.W."/>
            <person name="Cichocki N."/>
            <person name="Veneault-Fourrey C."/>
            <person name="LaButti K."/>
            <person name="Lindquist E.A."/>
            <person name="Lipzen A."/>
            <person name="Lundell T."/>
            <person name="Morin E."/>
            <person name="Murat C."/>
            <person name="Sun H."/>
            <person name="Tunlid A."/>
            <person name="Henrissat B."/>
            <person name="Grigoriev I.V."/>
            <person name="Hibbett D.S."/>
            <person name="Martin F."/>
            <person name="Nordberg H.P."/>
            <person name="Cantor M.N."/>
            <person name="Hua S.X."/>
        </authorList>
    </citation>
    <scope>NUCLEOTIDE SEQUENCE [LARGE SCALE GENOMIC DNA]</scope>
    <source>
        <strain evidence="2 3">F 1598</strain>
    </source>
</reference>
<dbReference type="GO" id="GO:0016702">
    <property type="term" value="F:oxidoreductase activity, acting on single donors with incorporation of molecular oxygen, incorporation of two atoms of oxygen"/>
    <property type="evidence" value="ECO:0007669"/>
    <property type="project" value="InterPro"/>
</dbReference>